<dbReference type="RefSeq" id="WP_226839078.1">
    <property type="nucleotide sequence ID" value="NZ_CP062939.1"/>
</dbReference>
<evidence type="ECO:0000256" key="6">
    <source>
        <dbReference type="ARBA" id="ARBA00023236"/>
    </source>
</evidence>
<feature type="domain" description="Peptidase S24/S26A/S26B/S26C" evidence="9">
    <location>
        <begin position="89"/>
        <end position="201"/>
    </location>
</feature>
<keyword evidence="3 7" id="KW-0378">Hydrolase</keyword>
<dbReference type="EC" id="3.4.21.88" evidence="10"/>
<dbReference type="GO" id="GO:0006281">
    <property type="term" value="P:DNA repair"/>
    <property type="evidence" value="ECO:0007669"/>
    <property type="project" value="UniProtKB-KW"/>
</dbReference>
<dbReference type="STRING" id="77635.BISU_0509"/>
<dbReference type="InterPro" id="IPR006197">
    <property type="entry name" value="Peptidase_S24_LexA"/>
</dbReference>
<evidence type="ECO:0000313" key="11">
    <source>
        <dbReference type="Proteomes" id="UP000029055"/>
    </source>
</evidence>
<dbReference type="InterPro" id="IPR050077">
    <property type="entry name" value="LexA_repressor"/>
</dbReference>
<reference evidence="10 11" key="1">
    <citation type="submission" date="2014-03" db="EMBL/GenBank/DDBJ databases">
        <title>Genomics of Bifidobacteria.</title>
        <authorList>
            <person name="Ventura M."/>
            <person name="Milani C."/>
            <person name="Lugli G.A."/>
        </authorList>
    </citation>
    <scope>NUCLEOTIDE SEQUENCE [LARGE SCALE GENOMIC DNA]</scope>
    <source>
        <strain evidence="10 11">LMG 11597</strain>
    </source>
</reference>
<dbReference type="GO" id="GO:0004252">
    <property type="term" value="F:serine-type endopeptidase activity"/>
    <property type="evidence" value="ECO:0007669"/>
    <property type="project" value="UniProtKB-EC"/>
</dbReference>
<dbReference type="InterPro" id="IPR015927">
    <property type="entry name" value="Peptidase_S24_S26A/B/C"/>
</dbReference>
<dbReference type="Proteomes" id="UP000029055">
    <property type="component" value="Unassembled WGS sequence"/>
</dbReference>
<dbReference type="EMBL" id="JGZR01000003">
    <property type="protein sequence ID" value="KFJ04502.1"/>
    <property type="molecule type" value="Genomic_DNA"/>
</dbReference>
<feature type="compositionally biased region" description="Polar residues" evidence="8">
    <location>
        <begin position="40"/>
        <end position="49"/>
    </location>
</feature>
<dbReference type="Pfam" id="PF00717">
    <property type="entry name" value="Peptidase_S24"/>
    <property type="match status" value="1"/>
</dbReference>
<evidence type="ECO:0000256" key="2">
    <source>
        <dbReference type="ARBA" id="ARBA00022763"/>
    </source>
</evidence>
<evidence type="ECO:0000256" key="7">
    <source>
        <dbReference type="RuleBase" id="RU003991"/>
    </source>
</evidence>
<dbReference type="AlphaFoldDB" id="A0A087E9Q1"/>
<organism evidence="10 11">
    <name type="scientific">Bifidobacterium subtile</name>
    <dbReference type="NCBI Taxonomy" id="77635"/>
    <lineage>
        <taxon>Bacteria</taxon>
        <taxon>Bacillati</taxon>
        <taxon>Actinomycetota</taxon>
        <taxon>Actinomycetes</taxon>
        <taxon>Bifidobacteriales</taxon>
        <taxon>Bifidobacteriaceae</taxon>
        <taxon>Bifidobacterium</taxon>
    </lineage>
</organism>
<comment type="caution">
    <text evidence="10">The sequence shown here is derived from an EMBL/GenBank/DDBJ whole genome shotgun (WGS) entry which is preliminary data.</text>
</comment>
<dbReference type="InterPro" id="IPR039418">
    <property type="entry name" value="LexA-like"/>
</dbReference>
<dbReference type="GO" id="GO:0009432">
    <property type="term" value="P:SOS response"/>
    <property type="evidence" value="ECO:0007669"/>
    <property type="project" value="UniProtKB-KW"/>
</dbReference>
<keyword evidence="4 7" id="KW-0068">Autocatalytic cleavage</keyword>
<dbReference type="PANTHER" id="PTHR33516">
    <property type="entry name" value="LEXA REPRESSOR"/>
    <property type="match status" value="1"/>
</dbReference>
<proteinExistence type="inferred from homology"/>
<keyword evidence="6" id="KW-0742">SOS response</keyword>
<dbReference type="InterPro" id="IPR036286">
    <property type="entry name" value="LexA/Signal_pep-like_sf"/>
</dbReference>
<dbReference type="PANTHER" id="PTHR33516:SF2">
    <property type="entry name" value="LEXA REPRESSOR-RELATED"/>
    <property type="match status" value="1"/>
</dbReference>
<dbReference type="SUPFAM" id="SSF51306">
    <property type="entry name" value="LexA/Signal peptidase"/>
    <property type="match status" value="1"/>
</dbReference>
<dbReference type="CDD" id="cd06529">
    <property type="entry name" value="S24_LexA-like"/>
    <property type="match status" value="1"/>
</dbReference>
<dbReference type="Gene3D" id="2.10.109.10">
    <property type="entry name" value="Umud Fragment, subunit A"/>
    <property type="match status" value="1"/>
</dbReference>
<name>A0A087E9Q1_9BIFI</name>
<protein>
    <submittedName>
        <fullName evidence="10">Peptidase S24 and S26 domain protein</fullName>
        <ecNumber evidence="10">3.4.21.88</ecNumber>
    </submittedName>
</protein>
<dbReference type="NCBIfam" id="NF007621">
    <property type="entry name" value="PRK10276.1"/>
    <property type="match status" value="1"/>
</dbReference>
<evidence type="ECO:0000256" key="1">
    <source>
        <dbReference type="ARBA" id="ARBA00007484"/>
    </source>
</evidence>
<accession>A0A087E9Q1</accession>
<evidence type="ECO:0000313" key="10">
    <source>
        <dbReference type="EMBL" id="KFJ04502.1"/>
    </source>
</evidence>
<keyword evidence="2" id="KW-0227">DNA damage</keyword>
<evidence type="ECO:0000256" key="5">
    <source>
        <dbReference type="ARBA" id="ARBA00023204"/>
    </source>
</evidence>
<dbReference type="eggNOG" id="COG1974">
    <property type="taxonomic scope" value="Bacteria"/>
</dbReference>
<keyword evidence="5" id="KW-0234">DNA repair</keyword>
<dbReference type="PRINTS" id="PR00726">
    <property type="entry name" value="LEXASERPTASE"/>
</dbReference>
<evidence type="ECO:0000256" key="4">
    <source>
        <dbReference type="ARBA" id="ARBA00022813"/>
    </source>
</evidence>
<dbReference type="GO" id="GO:0006355">
    <property type="term" value="P:regulation of DNA-templated transcription"/>
    <property type="evidence" value="ECO:0007669"/>
    <property type="project" value="InterPro"/>
</dbReference>
<dbReference type="GO" id="GO:0003677">
    <property type="term" value="F:DNA binding"/>
    <property type="evidence" value="ECO:0007669"/>
    <property type="project" value="InterPro"/>
</dbReference>
<keyword evidence="11" id="KW-1185">Reference proteome</keyword>
<evidence type="ECO:0000259" key="9">
    <source>
        <dbReference type="Pfam" id="PF00717"/>
    </source>
</evidence>
<feature type="region of interest" description="Disordered" evidence="8">
    <location>
        <begin position="1"/>
        <end position="49"/>
    </location>
</feature>
<sequence length="214" mass="23303">MSTASLARTAASGRARHAVSIRPAHDQRAHAKSMCAHPPRTQSSFAQPSLTHCARAHRPAAIERRDRCTAVLVRSYAHRRPTRLPMALESVHAGFPSPAQDDFAGGFSFDEQVTEHPCATYIVTVAGDSMQGAGIWDGDLLVVDRSLEARHGDVVVAMLGGELTVKRLWLHSGSPVLHAENPAYPDFHPEPLEDLTVWGVVTGSFHPQEGRRLI</sequence>
<evidence type="ECO:0000256" key="8">
    <source>
        <dbReference type="SAM" id="MobiDB-lite"/>
    </source>
</evidence>
<evidence type="ECO:0000256" key="3">
    <source>
        <dbReference type="ARBA" id="ARBA00022801"/>
    </source>
</evidence>
<comment type="similarity">
    <text evidence="1 7">Belongs to the peptidase S24 family.</text>
</comment>
<gene>
    <name evidence="10" type="ORF">BISU_0509</name>
</gene>